<accession>A0A0G4B2I4</accession>
<dbReference type="KEGG" id="bbgw:UT28_C0001G0268"/>
<dbReference type="AlphaFoldDB" id="A0A0G4B2I4"/>
<dbReference type="STRING" id="1618337.UT28_C0001G0268"/>
<sequence length="208" mass="23211">MAASEIRPLSSTQIREFEGKIAAALIESGTTYKQAKVILKQPRFNDRFSDFLKQLLADNPVWESIQIGTFCSIEDLRREAVIDAGFSIGDIAETVILKMIGVSELADVSLFLHSVGELGLVEGATTKSLYERAMCLGYRLCPKETALHMCRISDVDFKEDVRVATEPLIDSDGDPEILMVEYGIKHIGAYNARPGCFWSPKDLWVFTR</sequence>
<dbReference type="Proteomes" id="UP000035648">
    <property type="component" value="Chromosome"/>
</dbReference>
<name>A0A0G4B2I4_9BACT</name>
<protein>
    <submittedName>
        <fullName evidence="1">Uncharacterized protein</fullName>
    </submittedName>
</protein>
<reference evidence="1 2" key="1">
    <citation type="journal article" date="2015" name="Nature">
        <title>rRNA introns, odd ribosomes, and small enigmatic genomes across a large radiation of phyla.</title>
        <authorList>
            <person name="Brown C.T."/>
            <person name="Hug L.A."/>
            <person name="Thomas B.C."/>
            <person name="Sharon I."/>
            <person name="Castelle C.J."/>
            <person name="Singh A."/>
            <person name="Wilkins M.J."/>
            <person name="Williams K.H."/>
            <person name="Banfield J.F."/>
        </authorList>
    </citation>
    <scope>NUCLEOTIDE SEQUENCE [LARGE SCALE GENOMIC DNA]</scope>
</reference>
<proteinExistence type="predicted"/>
<gene>
    <name evidence="1" type="ORF">UT28_C0001G0268</name>
</gene>
<evidence type="ECO:0000313" key="2">
    <source>
        <dbReference type="Proteomes" id="UP000035648"/>
    </source>
</evidence>
<organism evidence="1 2">
    <name type="scientific">Berkelbacteria bacterium GW2011_GWE1_39_12</name>
    <dbReference type="NCBI Taxonomy" id="1618337"/>
    <lineage>
        <taxon>Bacteria</taxon>
        <taxon>Candidatus Berkelbacteria</taxon>
    </lineage>
</organism>
<evidence type="ECO:0000313" key="1">
    <source>
        <dbReference type="EMBL" id="AKM82079.1"/>
    </source>
</evidence>
<dbReference type="EMBL" id="CP011213">
    <property type="protein sequence ID" value="AKM82079.1"/>
    <property type="molecule type" value="Genomic_DNA"/>
</dbReference>